<feature type="region of interest" description="Disordered" evidence="1">
    <location>
        <begin position="498"/>
        <end position="519"/>
    </location>
</feature>
<dbReference type="RefSeq" id="WP_378111549.1">
    <property type="nucleotide sequence ID" value="NZ_JBHSNC010000027.1"/>
</dbReference>
<dbReference type="InterPro" id="IPR005084">
    <property type="entry name" value="CBM6"/>
</dbReference>
<proteinExistence type="predicted"/>
<dbReference type="SUPFAM" id="SSF49265">
    <property type="entry name" value="Fibronectin type III"/>
    <property type="match status" value="2"/>
</dbReference>
<dbReference type="SUPFAM" id="SSF49785">
    <property type="entry name" value="Galactose-binding domain-like"/>
    <property type="match status" value="1"/>
</dbReference>
<dbReference type="SMART" id="SM00060">
    <property type="entry name" value="FN3"/>
    <property type="match status" value="2"/>
</dbReference>
<keyword evidence="6" id="KW-1185">Reference proteome</keyword>
<feature type="compositionally biased region" description="Polar residues" evidence="1">
    <location>
        <begin position="509"/>
        <end position="519"/>
    </location>
</feature>
<dbReference type="Pfam" id="PF22704">
    <property type="entry name" value="CBM13-like"/>
    <property type="match status" value="1"/>
</dbReference>
<dbReference type="InterPro" id="IPR013783">
    <property type="entry name" value="Ig-like_fold"/>
</dbReference>
<evidence type="ECO:0000313" key="6">
    <source>
        <dbReference type="Proteomes" id="UP001596108"/>
    </source>
</evidence>
<comment type="caution">
    <text evidence="5">The sequence shown here is derived from an EMBL/GenBank/DDBJ whole genome shotgun (WGS) entry which is preliminary data.</text>
</comment>
<dbReference type="InterPro" id="IPR036116">
    <property type="entry name" value="FN3_sf"/>
</dbReference>
<feature type="signal peptide" evidence="2">
    <location>
        <begin position="1"/>
        <end position="22"/>
    </location>
</feature>
<sequence length="976" mass="101078">MKRKLGSSILSLSLALVVAAGSAGWPGKEARAAVGTLTVNLTETSEAFKNPNMGFRPSVYIGSTNFPDKEYTSIYKQYIPYTSLENLASDSVQKIKDWSNTAWAGLENRNLKVVPRVVIVYPNVGEYWPDGIPHGDPAQQWLSDTYKNRMVAFIAKLGQAWNNDPRVAAVEFGLFGNWGEQHIYPNKFADGTDRIPLSFQQALGDAYVSAFPNKKVMVRYPETFVNYPFGIQWDSFALPDDAAGGNGEISRDTWRTQINSGEVAYDWGDQSNLGGSPDGTLGSVNNTNYVIDWIMKTHTSSLGWIAEYNAANSAVETGATAMQKVLGYRYVINQASFSGNVTPGGTMNVSFNVVNKGSSPFYYNWPVEASLLRADKTVAWKGLFNADIRQWLPGTNWNASTRTYTNAPATNAVSGSFTIPSNLANGTYTLALSILDPSGWKPSVRFANTNYYSGGRTPIGKVGIGGDPSDQNLGSFSSLKSDNTLSYSLTSGAYDGGVSGGGGGGGDTQAPTAPSGLSQTGVTSSSVALTWSAATDNVGVTAYDVYRGSSLVGTTSSTSFTNTGLAASTSYTFTVKARDAAGNVSAASNAVTVSTSAGSGGGSTVTYEAEASGNTLAGGAVTGACSACSGGSKVGYVGNNSGTLQFNGVNAASAGTATLTISYLNGDATRTAQMSVNGGSAVSVSFPNTGGWTTVGTVQAQVTLAAGNNTIKLSNPSGWAPDFDRIQVAVGGGGGGSDTQAPSAPGSLIVTGKTAASISLSWTASTDNVGVVGYDVYRGGAYVGTTASASYTDSGLAASTSYTYTVKAKDAAGNVSASSNSVTDTTSASGGGGTGLLLDNFDGSPGWPGSNDLGKWAGANSFSNGAGIIESGALKLQYANNGWLGTDVTQSIAGYTKMIVRVKGANGGEQSHFKLSIGGVEKTLADFSGNTITTAYKDIEIDLVANGVNRSAPGQLTMTFWWGGSGTIWIDEIRFA</sequence>
<protein>
    <submittedName>
        <fullName evidence="5">DUF4832 domain-containing protein</fullName>
    </submittedName>
</protein>
<dbReference type="CDD" id="cd04081">
    <property type="entry name" value="CBM35_galactosidase-like"/>
    <property type="match status" value="1"/>
</dbReference>
<feature type="compositionally biased region" description="Gly residues" evidence="1">
    <location>
        <begin position="498"/>
        <end position="507"/>
    </location>
</feature>
<evidence type="ECO:0000313" key="5">
    <source>
        <dbReference type="EMBL" id="MFC5529653.1"/>
    </source>
</evidence>
<dbReference type="EMBL" id="JBHSNC010000027">
    <property type="protein sequence ID" value="MFC5529653.1"/>
    <property type="molecule type" value="Genomic_DNA"/>
</dbReference>
<name>A0ABW0QY03_9BACL</name>
<keyword evidence="2" id="KW-0732">Signal</keyword>
<feature type="chain" id="PRO_5045574562" evidence="2">
    <location>
        <begin position="23"/>
        <end position="976"/>
    </location>
</feature>
<dbReference type="InterPro" id="IPR055240">
    <property type="entry name" value="CBM13-like"/>
</dbReference>
<accession>A0ABW0QY03</accession>
<dbReference type="InterPro" id="IPR008979">
    <property type="entry name" value="Galactose-bd-like_sf"/>
</dbReference>
<dbReference type="Gene3D" id="2.60.40.10">
    <property type="entry name" value="Immunoglobulins"/>
    <property type="match status" value="2"/>
</dbReference>
<dbReference type="Pfam" id="PF00041">
    <property type="entry name" value="fn3"/>
    <property type="match status" value="2"/>
</dbReference>
<gene>
    <name evidence="5" type="ORF">ACFPQ4_09350</name>
</gene>
<dbReference type="Pfam" id="PF16116">
    <property type="entry name" value="DUF4832"/>
    <property type="match status" value="1"/>
</dbReference>
<evidence type="ECO:0000259" key="3">
    <source>
        <dbReference type="PROSITE" id="PS50853"/>
    </source>
</evidence>
<feature type="domain" description="Fibronectin type-III" evidence="3">
    <location>
        <begin position="513"/>
        <end position="598"/>
    </location>
</feature>
<organism evidence="5 6">
    <name type="scientific">Cohnella yongneupensis</name>
    <dbReference type="NCBI Taxonomy" id="425006"/>
    <lineage>
        <taxon>Bacteria</taxon>
        <taxon>Bacillati</taxon>
        <taxon>Bacillota</taxon>
        <taxon>Bacilli</taxon>
        <taxon>Bacillales</taxon>
        <taxon>Paenibacillaceae</taxon>
        <taxon>Cohnella</taxon>
    </lineage>
</organism>
<dbReference type="Proteomes" id="UP001596108">
    <property type="component" value="Unassembled WGS sequence"/>
</dbReference>
<evidence type="ECO:0000259" key="4">
    <source>
        <dbReference type="PROSITE" id="PS51175"/>
    </source>
</evidence>
<dbReference type="InterPro" id="IPR032267">
    <property type="entry name" value="DUF4832"/>
</dbReference>
<evidence type="ECO:0000256" key="1">
    <source>
        <dbReference type="SAM" id="MobiDB-lite"/>
    </source>
</evidence>
<feature type="domain" description="Fibronectin type-III" evidence="3">
    <location>
        <begin position="744"/>
        <end position="829"/>
    </location>
</feature>
<dbReference type="Gene3D" id="2.60.120.260">
    <property type="entry name" value="Galactose-binding domain-like"/>
    <property type="match status" value="1"/>
</dbReference>
<dbReference type="PROSITE" id="PS51175">
    <property type="entry name" value="CBM6"/>
    <property type="match status" value="1"/>
</dbReference>
<evidence type="ECO:0000256" key="2">
    <source>
        <dbReference type="SAM" id="SignalP"/>
    </source>
</evidence>
<reference evidence="6" key="1">
    <citation type="journal article" date="2019" name="Int. J. Syst. Evol. Microbiol.">
        <title>The Global Catalogue of Microorganisms (GCM) 10K type strain sequencing project: providing services to taxonomists for standard genome sequencing and annotation.</title>
        <authorList>
            <consortium name="The Broad Institute Genomics Platform"/>
            <consortium name="The Broad Institute Genome Sequencing Center for Infectious Disease"/>
            <person name="Wu L."/>
            <person name="Ma J."/>
        </authorList>
    </citation>
    <scope>NUCLEOTIDE SEQUENCE [LARGE SCALE GENOMIC DNA]</scope>
    <source>
        <strain evidence="6">CGMCC 1.18578</strain>
    </source>
</reference>
<dbReference type="CDD" id="cd00063">
    <property type="entry name" value="FN3"/>
    <property type="match status" value="2"/>
</dbReference>
<dbReference type="PROSITE" id="PS50853">
    <property type="entry name" value="FN3"/>
    <property type="match status" value="2"/>
</dbReference>
<dbReference type="InterPro" id="IPR003961">
    <property type="entry name" value="FN3_dom"/>
</dbReference>
<feature type="domain" description="CBM6" evidence="4">
    <location>
        <begin position="605"/>
        <end position="729"/>
    </location>
</feature>